<dbReference type="PROSITE" id="PS00814">
    <property type="entry name" value="ADX"/>
    <property type="match status" value="1"/>
</dbReference>
<name>C1EI82_MICCC</name>
<dbReference type="InterPro" id="IPR001041">
    <property type="entry name" value="2Fe-2S_ferredoxin-type"/>
</dbReference>
<dbReference type="RefSeq" id="XP_002506556.1">
    <property type="nucleotide sequence ID" value="XM_002506510.1"/>
</dbReference>
<dbReference type="GO" id="GO:0140647">
    <property type="term" value="P:P450-containing electron transport chain"/>
    <property type="evidence" value="ECO:0007669"/>
    <property type="project" value="InterPro"/>
</dbReference>
<evidence type="ECO:0000256" key="3">
    <source>
        <dbReference type="ARBA" id="ARBA00022448"/>
    </source>
</evidence>
<dbReference type="GO" id="GO:0005739">
    <property type="term" value="C:mitochondrion"/>
    <property type="evidence" value="ECO:0007669"/>
    <property type="project" value="TreeGrafter"/>
</dbReference>
<comment type="cofactor">
    <cofactor evidence="9">
        <name>[2Fe-2S] cluster</name>
        <dbReference type="ChEBI" id="CHEBI:190135"/>
    </cofactor>
</comment>
<dbReference type="Gene3D" id="3.10.20.30">
    <property type="match status" value="1"/>
</dbReference>
<dbReference type="Pfam" id="PF00111">
    <property type="entry name" value="Fer2"/>
    <property type="match status" value="1"/>
</dbReference>
<evidence type="ECO:0000256" key="8">
    <source>
        <dbReference type="ARBA" id="ARBA00023014"/>
    </source>
</evidence>
<evidence type="ECO:0000313" key="11">
    <source>
        <dbReference type="EMBL" id="ACO67814.1"/>
    </source>
</evidence>
<dbReference type="PROSITE" id="PS51085">
    <property type="entry name" value="2FE2S_FER_2"/>
    <property type="match status" value="1"/>
</dbReference>
<evidence type="ECO:0000313" key="12">
    <source>
        <dbReference type="Proteomes" id="UP000002009"/>
    </source>
</evidence>
<dbReference type="eggNOG" id="KOG3309">
    <property type="taxonomic scope" value="Eukaryota"/>
</dbReference>
<dbReference type="GeneID" id="8249487"/>
<dbReference type="CDD" id="cd00207">
    <property type="entry name" value="fer2"/>
    <property type="match status" value="1"/>
</dbReference>
<dbReference type="AlphaFoldDB" id="C1EI82"/>
<evidence type="ECO:0000256" key="5">
    <source>
        <dbReference type="ARBA" id="ARBA00022723"/>
    </source>
</evidence>
<evidence type="ECO:0000256" key="4">
    <source>
        <dbReference type="ARBA" id="ARBA00022714"/>
    </source>
</evidence>
<reference evidence="11 12" key="1">
    <citation type="journal article" date="2009" name="Science">
        <title>Green evolution and dynamic adaptations revealed by genomes of the marine picoeukaryotes Micromonas.</title>
        <authorList>
            <person name="Worden A.Z."/>
            <person name="Lee J.H."/>
            <person name="Mock T."/>
            <person name="Rouze P."/>
            <person name="Simmons M.P."/>
            <person name="Aerts A.L."/>
            <person name="Allen A.E."/>
            <person name="Cuvelier M.L."/>
            <person name="Derelle E."/>
            <person name="Everett M.V."/>
            <person name="Foulon E."/>
            <person name="Grimwood J."/>
            <person name="Gundlach H."/>
            <person name="Henrissat B."/>
            <person name="Napoli C."/>
            <person name="McDonald S.M."/>
            <person name="Parker M.S."/>
            <person name="Rombauts S."/>
            <person name="Salamov A."/>
            <person name="Von Dassow P."/>
            <person name="Badger J.H."/>
            <person name="Coutinho P.M."/>
            <person name="Demir E."/>
            <person name="Dubchak I."/>
            <person name="Gentemann C."/>
            <person name="Eikrem W."/>
            <person name="Gready J.E."/>
            <person name="John U."/>
            <person name="Lanier W."/>
            <person name="Lindquist E.A."/>
            <person name="Lucas S."/>
            <person name="Mayer K.F."/>
            <person name="Moreau H."/>
            <person name="Not F."/>
            <person name="Otillar R."/>
            <person name="Panaud O."/>
            <person name="Pangilinan J."/>
            <person name="Paulsen I."/>
            <person name="Piegu B."/>
            <person name="Poliakov A."/>
            <person name="Robbens S."/>
            <person name="Schmutz J."/>
            <person name="Toulza E."/>
            <person name="Wyss T."/>
            <person name="Zelensky A."/>
            <person name="Zhou K."/>
            <person name="Armbrust E.V."/>
            <person name="Bhattacharya D."/>
            <person name="Goodenough U.W."/>
            <person name="Van de Peer Y."/>
            <person name="Grigoriev I.V."/>
        </authorList>
    </citation>
    <scope>NUCLEOTIDE SEQUENCE [LARGE SCALE GENOMIC DNA]</scope>
    <source>
        <strain evidence="12">RCC299 / NOUM17</strain>
    </source>
</reference>
<evidence type="ECO:0000256" key="6">
    <source>
        <dbReference type="ARBA" id="ARBA00022982"/>
    </source>
</evidence>
<dbReference type="GO" id="GO:0051537">
    <property type="term" value="F:2 iron, 2 sulfur cluster binding"/>
    <property type="evidence" value="ECO:0007669"/>
    <property type="project" value="UniProtKB-KW"/>
</dbReference>
<evidence type="ECO:0000256" key="7">
    <source>
        <dbReference type="ARBA" id="ARBA00023004"/>
    </source>
</evidence>
<comment type="similarity">
    <text evidence="1">Belongs to the adrenodoxin/putidaredoxin family.</text>
</comment>
<protein>
    <recommendedName>
        <fullName evidence="2">2Fe-2S ferredoxin</fullName>
    </recommendedName>
</protein>
<dbReference type="OrthoDB" id="268593at2759"/>
<sequence length="95" mass="10247">MLEVAHKNDIELEGACEGSLACSTCHVIINDQAVYDALPEPDDDENDMLDLAFGLTETSRLGCQVIAAKELDGMTLSLPKATRNFAVDGFVPKPH</sequence>
<organism evidence="11 12">
    <name type="scientific">Micromonas commoda (strain RCC299 / NOUM17 / CCMP2709)</name>
    <name type="common">Picoplanktonic green alga</name>
    <dbReference type="NCBI Taxonomy" id="296587"/>
    <lineage>
        <taxon>Eukaryota</taxon>
        <taxon>Viridiplantae</taxon>
        <taxon>Chlorophyta</taxon>
        <taxon>Mamiellophyceae</taxon>
        <taxon>Mamiellales</taxon>
        <taxon>Mamiellaceae</taxon>
        <taxon>Micromonas</taxon>
    </lineage>
</organism>
<dbReference type="PANTHER" id="PTHR23426">
    <property type="entry name" value="FERREDOXIN/ADRENODOXIN"/>
    <property type="match status" value="1"/>
</dbReference>
<dbReference type="PANTHER" id="PTHR23426:SF72">
    <property type="entry name" value="2FE-2S FERREDOXIN-TYPE DOMAIN-CONTAINING PROTEIN"/>
    <property type="match status" value="1"/>
</dbReference>
<keyword evidence="8" id="KW-0411">Iron-sulfur</keyword>
<dbReference type="EMBL" id="CP001333">
    <property type="protein sequence ID" value="ACO67814.1"/>
    <property type="molecule type" value="Genomic_DNA"/>
</dbReference>
<keyword evidence="7" id="KW-0408">Iron</keyword>
<dbReference type="InterPro" id="IPR001055">
    <property type="entry name" value="Adrenodoxin-like"/>
</dbReference>
<accession>C1EI82</accession>
<evidence type="ECO:0000256" key="2">
    <source>
        <dbReference type="ARBA" id="ARBA00019395"/>
    </source>
</evidence>
<dbReference type="PRINTS" id="PR00355">
    <property type="entry name" value="ADRENODOXIN"/>
</dbReference>
<dbReference type="OMA" id="GMAMCAS"/>
<evidence type="ECO:0000256" key="1">
    <source>
        <dbReference type="ARBA" id="ARBA00010914"/>
    </source>
</evidence>
<keyword evidence="5" id="KW-0479">Metal-binding</keyword>
<keyword evidence="4" id="KW-0001">2Fe-2S</keyword>
<dbReference type="SUPFAM" id="SSF54292">
    <property type="entry name" value="2Fe-2S ferredoxin-like"/>
    <property type="match status" value="1"/>
</dbReference>
<dbReference type="STRING" id="296587.C1EI82"/>
<feature type="domain" description="2Fe-2S ferredoxin-type" evidence="10">
    <location>
        <begin position="1"/>
        <end position="82"/>
    </location>
</feature>
<evidence type="ECO:0000259" key="10">
    <source>
        <dbReference type="PROSITE" id="PS51085"/>
    </source>
</evidence>
<dbReference type="InterPro" id="IPR036010">
    <property type="entry name" value="2Fe-2S_ferredoxin-like_sf"/>
</dbReference>
<dbReference type="InParanoid" id="C1EI82"/>
<dbReference type="InterPro" id="IPR012675">
    <property type="entry name" value="Beta-grasp_dom_sf"/>
</dbReference>
<dbReference type="GO" id="GO:0009055">
    <property type="term" value="F:electron transfer activity"/>
    <property type="evidence" value="ECO:0007669"/>
    <property type="project" value="TreeGrafter"/>
</dbReference>
<keyword evidence="3" id="KW-0813">Transport</keyword>
<dbReference type="GO" id="GO:0046872">
    <property type="term" value="F:metal ion binding"/>
    <property type="evidence" value="ECO:0007669"/>
    <property type="project" value="UniProtKB-KW"/>
</dbReference>
<dbReference type="Proteomes" id="UP000002009">
    <property type="component" value="Chromosome 15"/>
</dbReference>
<dbReference type="KEGG" id="mis:MICPUN_98372"/>
<keyword evidence="6" id="KW-0249">Electron transport</keyword>
<evidence type="ECO:0000256" key="9">
    <source>
        <dbReference type="ARBA" id="ARBA00034078"/>
    </source>
</evidence>
<keyword evidence="12" id="KW-1185">Reference proteome</keyword>
<dbReference type="InterPro" id="IPR018298">
    <property type="entry name" value="Adrenodoxin_Fe-S_BS"/>
</dbReference>
<proteinExistence type="inferred from homology"/>
<gene>
    <name evidence="11" type="ORF">MICPUN_98372</name>
</gene>